<keyword evidence="1" id="KW-0732">Signal</keyword>
<accession>A0A8K0WZB2</accession>
<reference evidence="2" key="1">
    <citation type="journal article" date="2021" name="Nat. Commun.">
        <title>Genetic determinants of endophytism in the Arabidopsis root mycobiome.</title>
        <authorList>
            <person name="Mesny F."/>
            <person name="Miyauchi S."/>
            <person name="Thiergart T."/>
            <person name="Pickel B."/>
            <person name="Atanasova L."/>
            <person name="Karlsson M."/>
            <person name="Huettel B."/>
            <person name="Barry K.W."/>
            <person name="Haridas S."/>
            <person name="Chen C."/>
            <person name="Bauer D."/>
            <person name="Andreopoulos W."/>
            <person name="Pangilinan J."/>
            <person name="LaButti K."/>
            <person name="Riley R."/>
            <person name="Lipzen A."/>
            <person name="Clum A."/>
            <person name="Drula E."/>
            <person name="Henrissat B."/>
            <person name="Kohler A."/>
            <person name="Grigoriev I.V."/>
            <person name="Martin F.M."/>
            <person name="Hacquard S."/>
        </authorList>
    </citation>
    <scope>NUCLEOTIDE SEQUENCE</scope>
    <source>
        <strain evidence="2">MPI-CAGE-AT-0016</strain>
    </source>
</reference>
<keyword evidence="3" id="KW-1185">Reference proteome</keyword>
<dbReference type="Gene3D" id="2.160.20.10">
    <property type="entry name" value="Single-stranded right-handed beta-helix, Pectin lyase-like"/>
    <property type="match status" value="1"/>
</dbReference>
<organism evidence="2 3">
    <name type="scientific">Plectosphaerella cucumerina</name>
    <dbReference type="NCBI Taxonomy" id="40658"/>
    <lineage>
        <taxon>Eukaryota</taxon>
        <taxon>Fungi</taxon>
        <taxon>Dikarya</taxon>
        <taxon>Ascomycota</taxon>
        <taxon>Pezizomycotina</taxon>
        <taxon>Sordariomycetes</taxon>
        <taxon>Hypocreomycetidae</taxon>
        <taxon>Glomerellales</taxon>
        <taxon>Plectosphaerellaceae</taxon>
        <taxon>Plectosphaerella</taxon>
    </lineage>
</organism>
<protein>
    <recommendedName>
        <fullName evidence="4">Parallel beta-helix repeat protein</fullName>
    </recommendedName>
</protein>
<dbReference type="InterPro" id="IPR012334">
    <property type="entry name" value="Pectin_lyas_fold"/>
</dbReference>
<dbReference type="OrthoDB" id="5576103at2759"/>
<gene>
    <name evidence="2" type="ORF">B0T11DRAFT_308169</name>
</gene>
<dbReference type="EMBL" id="JAGPXD010000007">
    <property type="protein sequence ID" value="KAH7347104.1"/>
    <property type="molecule type" value="Genomic_DNA"/>
</dbReference>
<evidence type="ECO:0008006" key="4">
    <source>
        <dbReference type="Google" id="ProtNLM"/>
    </source>
</evidence>
<comment type="caution">
    <text evidence="2">The sequence shown here is derived from an EMBL/GenBank/DDBJ whole genome shotgun (WGS) entry which is preliminary data.</text>
</comment>
<feature type="chain" id="PRO_5035436187" description="Parallel beta-helix repeat protein" evidence="1">
    <location>
        <begin position="17"/>
        <end position="357"/>
    </location>
</feature>
<dbReference type="AlphaFoldDB" id="A0A8K0WZB2"/>
<dbReference type="InterPro" id="IPR011050">
    <property type="entry name" value="Pectin_lyase_fold/virulence"/>
</dbReference>
<sequence>MVQFSLIMAVLAFSSAINACGEGAQLQVTGGGSAFVASSGGTTIYTGPSYLVAIQAAVNRATAGQHVAVMASGSVGTGSILLKSNIIFEGCGTIDAARGNGNHGAVDVQGATNVRIPTLTMTGAPYFGIKIAGSTDVVLGVITMTLSGGIGIRTDPNASSRDITMNTVRVTGAGEHAIEVWNINGLTIGSVTASNCGGCALLIQATTNARVTTVSGTNVGTLGGYATLRFANRNGRDASGAYPAGNINIGRVISRASARGVFCVSESGGATIGSVDISGSREQSILIENCYNVDVRGGVVSDGAPIRIADRANSGFRAPDNVSISVTTGSAVSLVQGCSSTNIRWTINGQSRTVPCT</sequence>
<dbReference type="Proteomes" id="UP000813385">
    <property type="component" value="Unassembled WGS sequence"/>
</dbReference>
<dbReference type="SUPFAM" id="SSF51126">
    <property type="entry name" value="Pectin lyase-like"/>
    <property type="match status" value="1"/>
</dbReference>
<evidence type="ECO:0000313" key="2">
    <source>
        <dbReference type="EMBL" id="KAH7347104.1"/>
    </source>
</evidence>
<evidence type="ECO:0000256" key="1">
    <source>
        <dbReference type="SAM" id="SignalP"/>
    </source>
</evidence>
<name>A0A8K0WZB2_9PEZI</name>
<evidence type="ECO:0000313" key="3">
    <source>
        <dbReference type="Proteomes" id="UP000813385"/>
    </source>
</evidence>
<feature type="signal peptide" evidence="1">
    <location>
        <begin position="1"/>
        <end position="16"/>
    </location>
</feature>
<proteinExistence type="predicted"/>